<dbReference type="PRINTS" id="PR00365">
    <property type="entry name" value="ENDOTHELIN"/>
</dbReference>
<evidence type="ECO:0000256" key="2">
    <source>
        <dbReference type="ARBA" id="ARBA00010959"/>
    </source>
</evidence>
<dbReference type="PANTHER" id="PTHR13874">
    <property type="entry name" value="ENDOTHELIN"/>
    <property type="match status" value="1"/>
</dbReference>
<dbReference type="EMBL" id="JAOTOJ010000011">
    <property type="protein sequence ID" value="KAK9394655.1"/>
    <property type="molecule type" value="Genomic_DNA"/>
</dbReference>
<dbReference type="GO" id="GO:0031708">
    <property type="term" value="F:endothelin B receptor binding"/>
    <property type="evidence" value="ECO:0007669"/>
    <property type="project" value="TreeGrafter"/>
</dbReference>
<keyword evidence="6" id="KW-1213">G-protein coupled receptor impairing toxin</keyword>
<keyword evidence="3" id="KW-0964">Secreted</keyword>
<dbReference type="PROSITE" id="PS00270">
    <property type="entry name" value="ENDOTHELIN"/>
    <property type="match status" value="2"/>
</dbReference>
<dbReference type="PANTHER" id="PTHR13874:SF9">
    <property type="entry name" value="ENDOTHELIN-2"/>
    <property type="match status" value="1"/>
</dbReference>
<dbReference type="InterPro" id="IPR020475">
    <property type="entry name" value="Endothelin"/>
</dbReference>
<dbReference type="GO" id="GO:0003100">
    <property type="term" value="P:regulation of systemic arterial blood pressure by endothelin"/>
    <property type="evidence" value="ECO:0007669"/>
    <property type="project" value="TreeGrafter"/>
</dbReference>
<evidence type="ECO:0000259" key="9">
    <source>
        <dbReference type="SMART" id="SM00272"/>
    </source>
</evidence>
<feature type="signal peptide" evidence="8">
    <location>
        <begin position="1"/>
        <end position="26"/>
    </location>
</feature>
<evidence type="ECO:0000256" key="7">
    <source>
        <dbReference type="ARBA" id="ARBA00023322"/>
    </source>
</evidence>
<keyword evidence="5" id="KW-0838">Vasoactive</keyword>
<evidence type="ECO:0000313" key="10">
    <source>
        <dbReference type="EMBL" id="KAK9394655.1"/>
    </source>
</evidence>
<evidence type="ECO:0000313" key="11">
    <source>
        <dbReference type="Proteomes" id="UP001474421"/>
    </source>
</evidence>
<feature type="domain" description="Endothelin-like toxin" evidence="9">
    <location>
        <begin position="88"/>
        <end position="109"/>
    </location>
</feature>
<dbReference type="InterPro" id="IPR001928">
    <property type="entry name" value="Endothln-like_toxin"/>
</dbReference>
<keyword evidence="8" id="KW-0732">Signal</keyword>
<dbReference type="GO" id="GO:0019229">
    <property type="term" value="P:regulation of vasoconstriction"/>
    <property type="evidence" value="ECO:0007669"/>
    <property type="project" value="InterPro"/>
</dbReference>
<proteinExistence type="inferred from homology"/>
<dbReference type="GO" id="GO:0005179">
    <property type="term" value="F:hormone activity"/>
    <property type="evidence" value="ECO:0007669"/>
    <property type="project" value="TreeGrafter"/>
</dbReference>
<dbReference type="SMART" id="SM00272">
    <property type="entry name" value="END"/>
    <property type="match status" value="3"/>
</dbReference>
<evidence type="ECO:0000256" key="1">
    <source>
        <dbReference type="ARBA" id="ARBA00004613"/>
    </source>
</evidence>
<sequence length="214" mass="24073">MVNNLSCFFSFAVALCVLQPEGQATAESDYLGNNSRHQRTKRCSCTSWIDKECIYFCHLGIIWINTPSHSVPYGLGSPKARKKRSLPTCECSHFKDTICATFCHGNPQDPPKVQLPMDTGMLAKLHQSRNPKLDKLNFGKFSGQATAESHHLAINSQHQRTKRCSCASLMDKECLYYCHQGIIWLNTARNLPKIQLPKDTGMLAKLRSQQKSQA</sequence>
<comment type="similarity">
    <text evidence="2">Belongs to the endothelin/sarafotoxin family.</text>
</comment>
<evidence type="ECO:0000256" key="6">
    <source>
        <dbReference type="ARBA" id="ARBA00023259"/>
    </source>
</evidence>
<feature type="domain" description="Endothelin-like toxin" evidence="9">
    <location>
        <begin position="42"/>
        <end position="63"/>
    </location>
</feature>
<dbReference type="Pfam" id="PF00322">
    <property type="entry name" value="Endothelin"/>
    <property type="match status" value="2"/>
</dbReference>
<evidence type="ECO:0000256" key="5">
    <source>
        <dbReference type="ARBA" id="ARBA00022858"/>
    </source>
</evidence>
<keyword evidence="4" id="KW-0123">Cardiotoxin</keyword>
<evidence type="ECO:0000256" key="8">
    <source>
        <dbReference type="SAM" id="SignalP"/>
    </source>
</evidence>
<keyword evidence="11" id="KW-1185">Reference proteome</keyword>
<dbReference type="AlphaFoldDB" id="A0AAW1AXI5"/>
<dbReference type="GO" id="GO:0014826">
    <property type="term" value="P:vein smooth muscle contraction"/>
    <property type="evidence" value="ECO:0007669"/>
    <property type="project" value="TreeGrafter"/>
</dbReference>
<feature type="domain" description="Endothelin-like toxin" evidence="9">
    <location>
        <begin position="163"/>
        <end position="184"/>
    </location>
</feature>
<keyword evidence="7" id="KW-0839">Vasoconstrictor</keyword>
<dbReference type="GO" id="GO:0005615">
    <property type="term" value="C:extracellular space"/>
    <property type="evidence" value="ECO:0007669"/>
    <property type="project" value="TreeGrafter"/>
</dbReference>
<reference evidence="10 11" key="1">
    <citation type="journal article" date="2024" name="Proc. Natl. Acad. Sci. U.S.A.">
        <title>The genetic regulatory architecture and epigenomic basis for age-related changes in rattlesnake venom.</title>
        <authorList>
            <person name="Hogan M.P."/>
            <person name="Holding M.L."/>
            <person name="Nystrom G.S."/>
            <person name="Colston T.J."/>
            <person name="Bartlett D.A."/>
            <person name="Mason A.J."/>
            <person name="Ellsworth S.A."/>
            <person name="Rautsaw R.M."/>
            <person name="Lawrence K.C."/>
            <person name="Strickland J.L."/>
            <person name="He B."/>
            <person name="Fraser P."/>
            <person name="Margres M.J."/>
            <person name="Gilbert D.M."/>
            <person name="Gibbs H.L."/>
            <person name="Parkinson C.L."/>
            <person name="Rokyta D.R."/>
        </authorList>
    </citation>
    <scope>NUCLEOTIDE SEQUENCE [LARGE SCALE GENOMIC DNA]</scope>
    <source>
        <strain evidence="10">DRR0105</strain>
    </source>
</reference>
<organism evidence="10 11">
    <name type="scientific">Crotalus adamanteus</name>
    <name type="common">Eastern diamondback rattlesnake</name>
    <dbReference type="NCBI Taxonomy" id="8729"/>
    <lineage>
        <taxon>Eukaryota</taxon>
        <taxon>Metazoa</taxon>
        <taxon>Chordata</taxon>
        <taxon>Craniata</taxon>
        <taxon>Vertebrata</taxon>
        <taxon>Euteleostomi</taxon>
        <taxon>Lepidosauria</taxon>
        <taxon>Squamata</taxon>
        <taxon>Bifurcata</taxon>
        <taxon>Unidentata</taxon>
        <taxon>Episquamata</taxon>
        <taxon>Toxicofera</taxon>
        <taxon>Serpentes</taxon>
        <taxon>Colubroidea</taxon>
        <taxon>Viperidae</taxon>
        <taxon>Crotalinae</taxon>
        <taxon>Crotalus</taxon>
    </lineage>
</organism>
<evidence type="ECO:0000256" key="4">
    <source>
        <dbReference type="ARBA" id="ARBA00022582"/>
    </source>
</evidence>
<dbReference type="Proteomes" id="UP001474421">
    <property type="component" value="Unassembled WGS sequence"/>
</dbReference>
<comment type="subcellular location">
    <subcellularLocation>
        <location evidence="1">Secreted</location>
    </subcellularLocation>
</comment>
<comment type="caution">
    <text evidence="10">The sequence shown here is derived from an EMBL/GenBank/DDBJ whole genome shotgun (WGS) entry which is preliminary data.</text>
</comment>
<dbReference type="InterPro" id="IPR019764">
    <property type="entry name" value="Endothelin_toxin_CS"/>
</dbReference>
<name>A0AAW1AXI5_CROAD</name>
<feature type="chain" id="PRO_5043665312" evidence="8">
    <location>
        <begin position="27"/>
        <end position="214"/>
    </location>
</feature>
<protein>
    <submittedName>
        <fullName evidence="10">Endothelin-2</fullName>
    </submittedName>
</protein>
<evidence type="ECO:0000256" key="3">
    <source>
        <dbReference type="ARBA" id="ARBA00022525"/>
    </source>
</evidence>
<dbReference type="GO" id="GO:0006874">
    <property type="term" value="P:intracellular calcium ion homeostasis"/>
    <property type="evidence" value="ECO:0007669"/>
    <property type="project" value="TreeGrafter"/>
</dbReference>
<gene>
    <name evidence="10" type="ORF">NXF25_015183</name>
</gene>
<keyword evidence="6" id="KW-0800">Toxin</keyword>
<accession>A0AAW1AXI5</accession>